<dbReference type="AlphaFoldDB" id="C0QLA2"/>
<dbReference type="RefSeq" id="WP_015902977.1">
    <property type="nucleotide sequence ID" value="NC_012108.1"/>
</dbReference>
<feature type="compositionally biased region" description="Polar residues" evidence="2">
    <location>
        <begin position="39"/>
        <end position="50"/>
    </location>
</feature>
<evidence type="ECO:0000256" key="1">
    <source>
        <dbReference type="SAM" id="Coils"/>
    </source>
</evidence>
<dbReference type="OrthoDB" id="5419902at2"/>
<organism evidence="3 4">
    <name type="scientific">Desulforapulum autotrophicum (strain ATCC 43914 / DSM 3382 / VKM B-1955 / HRM2)</name>
    <name type="common">Desulfobacterium autotrophicum</name>
    <dbReference type="NCBI Taxonomy" id="177437"/>
    <lineage>
        <taxon>Bacteria</taxon>
        <taxon>Pseudomonadati</taxon>
        <taxon>Thermodesulfobacteriota</taxon>
        <taxon>Desulfobacteria</taxon>
        <taxon>Desulfobacterales</taxon>
        <taxon>Desulfobacteraceae</taxon>
        <taxon>Desulforapulum</taxon>
    </lineage>
</organism>
<dbReference type="Proteomes" id="UP000000442">
    <property type="component" value="Chromosome"/>
</dbReference>
<name>C0QLA2_DESAH</name>
<feature type="coiled-coil region" evidence="1">
    <location>
        <begin position="97"/>
        <end position="124"/>
    </location>
</feature>
<keyword evidence="1" id="KW-0175">Coiled coil</keyword>
<accession>C0QLA2</accession>
<evidence type="ECO:0000313" key="4">
    <source>
        <dbReference type="Proteomes" id="UP000000442"/>
    </source>
</evidence>
<dbReference type="EMBL" id="CP001087">
    <property type="protein sequence ID" value="ACN14188.1"/>
    <property type="molecule type" value="Genomic_DNA"/>
</dbReference>
<protein>
    <recommendedName>
        <fullName evidence="5">Recombinase domain-containing protein</fullName>
    </recommendedName>
</protein>
<feature type="region of interest" description="Disordered" evidence="2">
    <location>
        <begin position="1"/>
        <end position="72"/>
    </location>
</feature>
<dbReference type="KEGG" id="dat:HRM2_10760"/>
<keyword evidence="4" id="KW-1185">Reference proteome</keyword>
<dbReference type="HOGENOM" id="CLU_1064481_0_0_7"/>
<evidence type="ECO:0000256" key="2">
    <source>
        <dbReference type="SAM" id="MobiDB-lite"/>
    </source>
</evidence>
<dbReference type="eggNOG" id="ENOG5032RHF">
    <property type="taxonomic scope" value="Bacteria"/>
</dbReference>
<proteinExistence type="predicted"/>
<feature type="compositionally biased region" description="Low complexity" evidence="2">
    <location>
        <begin position="27"/>
        <end position="38"/>
    </location>
</feature>
<gene>
    <name evidence="3" type="ordered locus">HRM2_10760</name>
</gene>
<sequence>MNDFLQNLRGGQKDNRAAAKTRRGFDNNSQQPNYNSSSHFHSNGSYQNPRVGNGKRPMRTNPQNQMPMDPNPMMPSSEVIENIMVLADTMIKNQEFLAAVHERRAAAEERKADSLEEIAEYLRVIAVPQLADDAFQDGEYQEDAPVEEVFVKSAPQPVYQEAPQAFQEPEPVVPVKKRRGRKPKALKLAEEKAAAEKAAAEKIAAADVPEEKKVKVLKRTKAEKLKIADQEEARTEIMSREAVMEIVNSMRKDGATFDQVAQRLVSLGQPTFSGRGEWHAQTVHRLCNTKK</sequence>
<reference evidence="3 4" key="1">
    <citation type="journal article" date="2009" name="Environ. Microbiol.">
        <title>Genome sequence of Desulfobacterium autotrophicum HRM2, a marine sulfate reducer oxidizing organic carbon completely to carbon dioxide.</title>
        <authorList>
            <person name="Strittmatter A.W."/>
            <person name="Liesegang H."/>
            <person name="Rabus R."/>
            <person name="Decker I."/>
            <person name="Amann J."/>
            <person name="Andres S."/>
            <person name="Henne A."/>
            <person name="Fricke W.F."/>
            <person name="Martinez-Arias R."/>
            <person name="Bartels D."/>
            <person name="Goesmann A."/>
            <person name="Krause L."/>
            <person name="Puehler A."/>
            <person name="Klenk H.P."/>
            <person name="Richter M."/>
            <person name="Schuler M."/>
            <person name="Gloeckner F.O."/>
            <person name="Meyerdierks A."/>
            <person name="Gottschalk G."/>
            <person name="Amann R."/>
        </authorList>
    </citation>
    <scope>NUCLEOTIDE SEQUENCE [LARGE SCALE GENOMIC DNA]</scope>
    <source>
        <strain evidence="4">ATCC 43914 / DSM 3382 / HRM2</strain>
    </source>
</reference>
<evidence type="ECO:0008006" key="5">
    <source>
        <dbReference type="Google" id="ProtNLM"/>
    </source>
</evidence>
<evidence type="ECO:0000313" key="3">
    <source>
        <dbReference type="EMBL" id="ACN14188.1"/>
    </source>
</evidence>